<feature type="region of interest" description="Disordered" evidence="11">
    <location>
        <begin position="1"/>
        <end position="37"/>
    </location>
</feature>
<evidence type="ECO:0000256" key="2">
    <source>
        <dbReference type="ARBA" id="ARBA00006702"/>
    </source>
</evidence>
<dbReference type="OrthoDB" id="10264738at2759"/>
<dbReference type="PROSITE" id="PS51746">
    <property type="entry name" value="PPM_2"/>
    <property type="match status" value="1"/>
</dbReference>
<keyword evidence="6" id="KW-0460">Magnesium</keyword>
<keyword evidence="4" id="KW-0479">Metal-binding</keyword>
<dbReference type="SUPFAM" id="SSF81606">
    <property type="entry name" value="PP2C-like"/>
    <property type="match status" value="1"/>
</dbReference>
<protein>
    <recommendedName>
        <fullName evidence="3">protein-serine/threonine phosphatase</fullName>
        <ecNumber evidence="3">3.1.3.16</ecNumber>
    </recommendedName>
</protein>
<evidence type="ECO:0000256" key="8">
    <source>
        <dbReference type="ARBA" id="ARBA00023211"/>
    </source>
</evidence>
<dbReference type="CDD" id="cd00143">
    <property type="entry name" value="PP2Cc"/>
    <property type="match status" value="1"/>
</dbReference>
<dbReference type="Gene3D" id="3.60.40.10">
    <property type="entry name" value="PPM-type phosphatase domain"/>
    <property type="match status" value="1"/>
</dbReference>
<comment type="caution">
    <text evidence="13">The sequence shown here is derived from an EMBL/GenBank/DDBJ whole genome shotgun (WGS) entry which is preliminary data.</text>
</comment>
<feature type="compositionally biased region" description="Polar residues" evidence="11">
    <location>
        <begin position="1"/>
        <end position="10"/>
    </location>
</feature>
<proteinExistence type="inferred from homology"/>
<evidence type="ECO:0000256" key="11">
    <source>
        <dbReference type="SAM" id="MobiDB-lite"/>
    </source>
</evidence>
<sequence length="401" mass="43540">MIWGNGSTDRSSPEGPDDDDEGGPGVESDPIAPLFTRENGTWPKCLREMDEGESMGSSSSRMIVSSYTSVNPLGFHNNEDRTMYYQETLKIKGISQDIYVFGALDGHDGTTACELVAADFPGRWINGAVDGGKFDVSIVDSAASGLKHCEQVLQTSNCSAGVCVLGNLLIGRYLYCANLGDCRAAWIPLRFHGPNCDLNRSEDIISDGGIIWTSRDMKATAPYEQRRISNAGGRVTDGRVAGVLEPSRTVGDFDVKMRLPPDVISVTPEVRCVDLLKAARGDDDSGLDDIKKYGGFGLLMSATDGIWDGCGRRAIRRAVNEHRTDLYRSMRSFYEKQKSGKTDMQQCKRTLEFIGKRMVEIARHAGSADDCTCQIALIFVPSDSAAASDSASSSVHPDDSD</sequence>
<feature type="domain" description="PPM-type phosphatase" evidence="12">
    <location>
        <begin position="64"/>
        <end position="378"/>
    </location>
</feature>
<comment type="catalytic activity">
    <reaction evidence="9">
        <text>O-phospho-L-seryl-[protein] + H2O = L-seryl-[protein] + phosphate</text>
        <dbReference type="Rhea" id="RHEA:20629"/>
        <dbReference type="Rhea" id="RHEA-COMP:9863"/>
        <dbReference type="Rhea" id="RHEA-COMP:11604"/>
        <dbReference type="ChEBI" id="CHEBI:15377"/>
        <dbReference type="ChEBI" id="CHEBI:29999"/>
        <dbReference type="ChEBI" id="CHEBI:43474"/>
        <dbReference type="ChEBI" id="CHEBI:83421"/>
        <dbReference type="EC" id="3.1.3.16"/>
    </reaction>
</comment>
<evidence type="ECO:0000256" key="10">
    <source>
        <dbReference type="ARBA" id="ARBA00048336"/>
    </source>
</evidence>
<evidence type="ECO:0000256" key="7">
    <source>
        <dbReference type="ARBA" id="ARBA00022912"/>
    </source>
</evidence>
<keyword evidence="8" id="KW-0464">Manganese</keyword>
<dbReference type="PANTHER" id="PTHR13832">
    <property type="entry name" value="PROTEIN PHOSPHATASE 2C"/>
    <property type="match status" value="1"/>
</dbReference>
<evidence type="ECO:0000256" key="6">
    <source>
        <dbReference type="ARBA" id="ARBA00022842"/>
    </source>
</evidence>
<evidence type="ECO:0000256" key="5">
    <source>
        <dbReference type="ARBA" id="ARBA00022801"/>
    </source>
</evidence>
<name>A0A7J6MYS8_PERCH</name>
<comment type="catalytic activity">
    <reaction evidence="10">
        <text>O-phospho-L-threonyl-[protein] + H2O = L-threonyl-[protein] + phosphate</text>
        <dbReference type="Rhea" id="RHEA:47004"/>
        <dbReference type="Rhea" id="RHEA-COMP:11060"/>
        <dbReference type="Rhea" id="RHEA-COMP:11605"/>
        <dbReference type="ChEBI" id="CHEBI:15377"/>
        <dbReference type="ChEBI" id="CHEBI:30013"/>
        <dbReference type="ChEBI" id="CHEBI:43474"/>
        <dbReference type="ChEBI" id="CHEBI:61977"/>
        <dbReference type="EC" id="3.1.3.16"/>
    </reaction>
</comment>
<evidence type="ECO:0000256" key="9">
    <source>
        <dbReference type="ARBA" id="ARBA00047761"/>
    </source>
</evidence>
<reference evidence="13 14" key="1">
    <citation type="submission" date="2020-04" db="EMBL/GenBank/DDBJ databases">
        <title>Perkinsus chesapeaki whole genome sequence.</title>
        <authorList>
            <person name="Bogema D.R."/>
        </authorList>
    </citation>
    <scope>NUCLEOTIDE SEQUENCE [LARGE SCALE GENOMIC DNA]</scope>
    <source>
        <strain evidence="13">ATCC PRA-425</strain>
    </source>
</reference>
<organism evidence="13 14">
    <name type="scientific">Perkinsus chesapeaki</name>
    <name type="common">Clam parasite</name>
    <name type="synonym">Perkinsus andrewsi</name>
    <dbReference type="NCBI Taxonomy" id="330153"/>
    <lineage>
        <taxon>Eukaryota</taxon>
        <taxon>Sar</taxon>
        <taxon>Alveolata</taxon>
        <taxon>Perkinsozoa</taxon>
        <taxon>Perkinsea</taxon>
        <taxon>Perkinsida</taxon>
        <taxon>Perkinsidae</taxon>
        <taxon>Perkinsus</taxon>
    </lineage>
</organism>
<evidence type="ECO:0000313" key="14">
    <source>
        <dbReference type="Proteomes" id="UP000591131"/>
    </source>
</evidence>
<evidence type="ECO:0000256" key="3">
    <source>
        <dbReference type="ARBA" id="ARBA00013081"/>
    </source>
</evidence>
<dbReference type="InterPro" id="IPR015655">
    <property type="entry name" value="PP2C"/>
</dbReference>
<evidence type="ECO:0000259" key="12">
    <source>
        <dbReference type="PROSITE" id="PS51746"/>
    </source>
</evidence>
<dbReference type="EC" id="3.1.3.16" evidence="3"/>
<keyword evidence="5" id="KW-0378">Hydrolase</keyword>
<comment type="cofactor">
    <cofactor evidence="1">
        <name>Mn(2+)</name>
        <dbReference type="ChEBI" id="CHEBI:29035"/>
    </cofactor>
</comment>
<dbReference type="InterPro" id="IPR001932">
    <property type="entry name" value="PPM-type_phosphatase-like_dom"/>
</dbReference>
<accession>A0A7J6MYS8</accession>
<dbReference type="PANTHER" id="PTHR13832:SF803">
    <property type="entry name" value="PROTEIN PHOSPHATASE 1G"/>
    <property type="match status" value="1"/>
</dbReference>
<gene>
    <name evidence="13" type="ORF">FOL47_005176</name>
</gene>
<dbReference type="InterPro" id="IPR036457">
    <property type="entry name" value="PPM-type-like_dom_sf"/>
</dbReference>
<dbReference type="GO" id="GO:0004722">
    <property type="term" value="F:protein serine/threonine phosphatase activity"/>
    <property type="evidence" value="ECO:0007669"/>
    <property type="project" value="UniProtKB-EC"/>
</dbReference>
<dbReference type="Proteomes" id="UP000591131">
    <property type="component" value="Unassembled WGS sequence"/>
</dbReference>
<dbReference type="SMART" id="SM00332">
    <property type="entry name" value="PP2Cc"/>
    <property type="match status" value="1"/>
</dbReference>
<evidence type="ECO:0000313" key="13">
    <source>
        <dbReference type="EMBL" id="KAF4676755.1"/>
    </source>
</evidence>
<evidence type="ECO:0000256" key="4">
    <source>
        <dbReference type="ARBA" id="ARBA00022723"/>
    </source>
</evidence>
<evidence type="ECO:0000256" key="1">
    <source>
        <dbReference type="ARBA" id="ARBA00001936"/>
    </source>
</evidence>
<keyword evidence="14" id="KW-1185">Reference proteome</keyword>
<keyword evidence="7" id="KW-0904">Protein phosphatase</keyword>
<dbReference type="EMBL" id="JAAPAO010000029">
    <property type="protein sequence ID" value="KAF4676755.1"/>
    <property type="molecule type" value="Genomic_DNA"/>
</dbReference>
<dbReference type="GO" id="GO:0046872">
    <property type="term" value="F:metal ion binding"/>
    <property type="evidence" value="ECO:0007669"/>
    <property type="project" value="UniProtKB-KW"/>
</dbReference>
<dbReference type="Pfam" id="PF00481">
    <property type="entry name" value="PP2C"/>
    <property type="match status" value="1"/>
</dbReference>
<comment type="similarity">
    <text evidence="2">Belongs to the PP2C family.</text>
</comment>
<dbReference type="AlphaFoldDB" id="A0A7J6MYS8"/>